<keyword evidence="4" id="KW-1185">Reference proteome</keyword>
<name>A0A7X3G1B1_9BURK</name>
<gene>
    <name evidence="3" type="ORF">GPY61_12715</name>
</gene>
<dbReference type="EMBL" id="WSES01000003">
    <property type="protein sequence ID" value="MVW60792.1"/>
    <property type="molecule type" value="Genomic_DNA"/>
</dbReference>
<evidence type="ECO:0000313" key="3">
    <source>
        <dbReference type="EMBL" id="MVW60792.1"/>
    </source>
</evidence>
<dbReference type="CDD" id="cd02234">
    <property type="entry name" value="cupin_BLR7677-like"/>
    <property type="match status" value="1"/>
</dbReference>
<sequence length="130" mass="13711">MKATIALCLALLAGAAGAHETVKPLFHRALPNVPGKALVAVEVSFAPGAEAAPHTHPKSSFIYAQVLSGEIVSAVDDAAPKVYRTGEFWYEDPGARHQVTRNASKDKPATLLAVFVLDEGEQKLVLPAAK</sequence>
<accession>A0A7X3G1B1</accession>
<dbReference type="AlphaFoldDB" id="A0A7X3G1B1"/>
<dbReference type="Gene3D" id="2.60.120.10">
    <property type="entry name" value="Jelly Rolls"/>
    <property type="match status" value="1"/>
</dbReference>
<dbReference type="InterPro" id="IPR011051">
    <property type="entry name" value="RmlC_Cupin_sf"/>
</dbReference>
<evidence type="ECO:0000256" key="1">
    <source>
        <dbReference type="SAM" id="SignalP"/>
    </source>
</evidence>
<dbReference type="SUPFAM" id="SSF51182">
    <property type="entry name" value="RmlC-like cupins"/>
    <property type="match status" value="1"/>
</dbReference>
<dbReference type="PANTHER" id="PTHR38599">
    <property type="entry name" value="CUPIN DOMAIN PROTEIN (AFU_ORTHOLOGUE AFUA_3G13620)"/>
    <property type="match status" value="1"/>
</dbReference>
<protein>
    <submittedName>
        <fullName evidence="3">Cupin domain-containing protein</fullName>
    </submittedName>
</protein>
<reference evidence="3 4" key="1">
    <citation type="submission" date="2019-12" db="EMBL/GenBank/DDBJ databases">
        <authorList>
            <person name="Li C."/>
            <person name="Zhao J."/>
        </authorList>
    </citation>
    <scope>NUCLEOTIDE SEQUENCE [LARGE SCALE GENOMIC DNA]</scope>
    <source>
        <strain evidence="3 4">NEAU-DD11</strain>
    </source>
</reference>
<dbReference type="RefSeq" id="WP_056125767.1">
    <property type="nucleotide sequence ID" value="NZ_CP168562.1"/>
</dbReference>
<proteinExistence type="predicted"/>
<evidence type="ECO:0000313" key="4">
    <source>
        <dbReference type="Proteomes" id="UP000443353"/>
    </source>
</evidence>
<feature type="signal peptide" evidence="1">
    <location>
        <begin position="1"/>
        <end position="18"/>
    </location>
</feature>
<keyword evidence="1" id="KW-0732">Signal</keyword>
<dbReference type="InterPro" id="IPR014710">
    <property type="entry name" value="RmlC-like_jellyroll"/>
</dbReference>
<organism evidence="3 4">
    <name type="scientific">Massilia cellulosiltytica</name>
    <dbReference type="NCBI Taxonomy" id="2683234"/>
    <lineage>
        <taxon>Bacteria</taxon>
        <taxon>Pseudomonadati</taxon>
        <taxon>Pseudomonadota</taxon>
        <taxon>Betaproteobacteria</taxon>
        <taxon>Burkholderiales</taxon>
        <taxon>Oxalobacteraceae</taxon>
        <taxon>Telluria group</taxon>
        <taxon>Massilia</taxon>
    </lineage>
</organism>
<dbReference type="PANTHER" id="PTHR38599:SF1">
    <property type="entry name" value="CUPIN DOMAIN PROTEIN (AFU_ORTHOLOGUE AFUA_3G13620)"/>
    <property type="match status" value="1"/>
</dbReference>
<feature type="domain" description="Cupin type-2" evidence="2">
    <location>
        <begin position="42"/>
        <end position="115"/>
    </location>
</feature>
<feature type="chain" id="PRO_5030898360" evidence="1">
    <location>
        <begin position="19"/>
        <end position="130"/>
    </location>
</feature>
<evidence type="ECO:0000259" key="2">
    <source>
        <dbReference type="Pfam" id="PF07883"/>
    </source>
</evidence>
<dbReference type="Proteomes" id="UP000443353">
    <property type="component" value="Unassembled WGS sequence"/>
</dbReference>
<dbReference type="InterPro" id="IPR013096">
    <property type="entry name" value="Cupin_2"/>
</dbReference>
<comment type="caution">
    <text evidence="3">The sequence shown here is derived from an EMBL/GenBank/DDBJ whole genome shotgun (WGS) entry which is preliminary data.</text>
</comment>
<dbReference type="Pfam" id="PF07883">
    <property type="entry name" value="Cupin_2"/>
    <property type="match status" value="1"/>
</dbReference>